<dbReference type="SUPFAM" id="SSF57667">
    <property type="entry name" value="beta-beta-alpha zinc fingers"/>
    <property type="match status" value="2"/>
</dbReference>
<evidence type="ECO:0000256" key="10">
    <source>
        <dbReference type="PROSITE-ProRule" id="PRU00042"/>
    </source>
</evidence>
<dbReference type="GO" id="GO:0008270">
    <property type="term" value="F:zinc ion binding"/>
    <property type="evidence" value="ECO:0007669"/>
    <property type="project" value="UniProtKB-KW"/>
</dbReference>
<organism evidence="12 13">
    <name type="scientific">Aspergillus fumigatiaffinis</name>
    <dbReference type="NCBI Taxonomy" id="340414"/>
    <lineage>
        <taxon>Eukaryota</taxon>
        <taxon>Fungi</taxon>
        <taxon>Dikarya</taxon>
        <taxon>Ascomycota</taxon>
        <taxon>Pezizomycotina</taxon>
        <taxon>Eurotiomycetes</taxon>
        <taxon>Eurotiomycetidae</taxon>
        <taxon>Eurotiales</taxon>
        <taxon>Aspergillaceae</taxon>
        <taxon>Aspergillus</taxon>
        <taxon>Aspergillus subgen. Fumigati</taxon>
    </lineage>
</organism>
<evidence type="ECO:0000259" key="11">
    <source>
        <dbReference type="PROSITE" id="PS50157"/>
    </source>
</evidence>
<evidence type="ECO:0000256" key="1">
    <source>
        <dbReference type="ARBA" id="ARBA00004123"/>
    </source>
</evidence>
<gene>
    <name evidence="12" type="ORF">CNMCM6805_006910</name>
</gene>
<dbReference type="GO" id="GO:0000978">
    <property type="term" value="F:RNA polymerase II cis-regulatory region sequence-specific DNA binding"/>
    <property type="evidence" value="ECO:0007669"/>
    <property type="project" value="UniProtKB-ARBA"/>
</dbReference>
<sequence>MEMTATMLLPSLRKFKCAWAHCGKSFNRKSDLCRHHRIHTNERPYHCTVKGCNKSFIQRSALTVHFRTHTGERPHVCNFAGCEKAFSDSSSLARHRRTHTGTKLYNCPERTCHKSFSRRETLANHLHRHHPAIMGLAHPQSHTHTHMHTCEDAAYTESPSPYQSILPLVTSGTFGPAFYMQHDLPMSYAFTQPSIPLQSAFPVAMHAMQYSLSSDSLQQFQNLGIVGLTDYRVLDSRQGLSNGYEFSG</sequence>
<dbReference type="GO" id="GO:0045944">
    <property type="term" value="P:positive regulation of transcription by RNA polymerase II"/>
    <property type="evidence" value="ECO:0007669"/>
    <property type="project" value="UniProtKB-ARBA"/>
</dbReference>
<keyword evidence="5" id="KW-0862">Zinc</keyword>
<keyword evidence="7" id="KW-0238">DNA-binding</keyword>
<comment type="caution">
    <text evidence="12">The sequence shown here is derived from an EMBL/GenBank/DDBJ whole genome shotgun (WGS) entry which is preliminary data.</text>
</comment>
<evidence type="ECO:0000313" key="12">
    <source>
        <dbReference type="EMBL" id="KAF4237579.1"/>
    </source>
</evidence>
<keyword evidence="2" id="KW-0479">Metal-binding</keyword>
<keyword evidence="4 10" id="KW-0863">Zinc-finger</keyword>
<evidence type="ECO:0000313" key="13">
    <source>
        <dbReference type="Proteomes" id="UP000653565"/>
    </source>
</evidence>
<dbReference type="InterPro" id="IPR050329">
    <property type="entry name" value="GLI_C2H2-zinc-finger"/>
</dbReference>
<dbReference type="PANTHER" id="PTHR19818:SF159">
    <property type="entry name" value="C2H2-TYPE DOMAIN-CONTAINING PROTEIN"/>
    <property type="match status" value="1"/>
</dbReference>
<evidence type="ECO:0000256" key="2">
    <source>
        <dbReference type="ARBA" id="ARBA00022723"/>
    </source>
</evidence>
<dbReference type="Pfam" id="PF00096">
    <property type="entry name" value="zf-C2H2"/>
    <property type="match status" value="4"/>
</dbReference>
<dbReference type="PANTHER" id="PTHR19818">
    <property type="entry name" value="ZINC FINGER PROTEIN ZIC AND GLI"/>
    <property type="match status" value="1"/>
</dbReference>
<dbReference type="EMBL" id="JAAAPX010000044">
    <property type="protein sequence ID" value="KAF4237579.1"/>
    <property type="molecule type" value="Genomic_DNA"/>
</dbReference>
<keyword evidence="8" id="KW-0804">Transcription</keyword>
<evidence type="ECO:0000256" key="9">
    <source>
        <dbReference type="ARBA" id="ARBA00023242"/>
    </source>
</evidence>
<dbReference type="InterPro" id="IPR013087">
    <property type="entry name" value="Znf_C2H2_type"/>
</dbReference>
<dbReference type="FunFam" id="3.30.160.60:FF:000125">
    <property type="entry name" value="Putative zinc finger protein 143"/>
    <property type="match status" value="2"/>
</dbReference>
<reference evidence="12" key="1">
    <citation type="journal article" date="2020" name="bioRxiv">
        <title>Genomic and phenotypic heterogeneity of clinical isolates of the human pathogens Aspergillus fumigatus, Aspergillus lentulus and Aspergillus fumigatiaffinis.</title>
        <authorList>
            <person name="dos Santos R.A.C."/>
            <person name="Steenwyk J.L."/>
            <person name="Rivero-Menendez O."/>
            <person name="Mead M.E."/>
            <person name="Silva L.P."/>
            <person name="Bastos R.W."/>
            <person name="Alastruey-Izquierdo A."/>
            <person name="Goldman G.H."/>
            <person name="Rokas A."/>
        </authorList>
    </citation>
    <scope>NUCLEOTIDE SEQUENCE</scope>
    <source>
        <strain evidence="12">CNM-CM6805</strain>
    </source>
</reference>
<evidence type="ECO:0000256" key="8">
    <source>
        <dbReference type="ARBA" id="ARBA00023163"/>
    </source>
</evidence>
<feature type="domain" description="C2H2-type" evidence="11">
    <location>
        <begin position="105"/>
        <end position="129"/>
    </location>
</feature>
<feature type="domain" description="C2H2-type" evidence="11">
    <location>
        <begin position="75"/>
        <end position="104"/>
    </location>
</feature>
<proteinExistence type="predicted"/>
<evidence type="ECO:0000256" key="3">
    <source>
        <dbReference type="ARBA" id="ARBA00022737"/>
    </source>
</evidence>
<dbReference type="Gene3D" id="3.30.160.60">
    <property type="entry name" value="Classic Zinc Finger"/>
    <property type="match status" value="4"/>
</dbReference>
<dbReference type="SMART" id="SM00355">
    <property type="entry name" value="ZnF_C2H2"/>
    <property type="match status" value="4"/>
</dbReference>
<feature type="domain" description="C2H2-type" evidence="11">
    <location>
        <begin position="15"/>
        <end position="44"/>
    </location>
</feature>
<keyword evidence="6" id="KW-0805">Transcription regulation</keyword>
<dbReference type="GO" id="GO:0000981">
    <property type="term" value="F:DNA-binding transcription factor activity, RNA polymerase II-specific"/>
    <property type="evidence" value="ECO:0007669"/>
    <property type="project" value="TreeGrafter"/>
</dbReference>
<dbReference type="Proteomes" id="UP000653565">
    <property type="component" value="Unassembled WGS sequence"/>
</dbReference>
<evidence type="ECO:0000256" key="7">
    <source>
        <dbReference type="ARBA" id="ARBA00023125"/>
    </source>
</evidence>
<keyword evidence="13" id="KW-1185">Reference proteome</keyword>
<keyword evidence="9" id="KW-0539">Nucleus</keyword>
<evidence type="ECO:0000256" key="5">
    <source>
        <dbReference type="ARBA" id="ARBA00022833"/>
    </source>
</evidence>
<comment type="subcellular location">
    <subcellularLocation>
        <location evidence="1">Nucleus</location>
    </subcellularLocation>
</comment>
<accession>A0A8H4MBL6</accession>
<reference evidence="12" key="2">
    <citation type="submission" date="2020-04" db="EMBL/GenBank/DDBJ databases">
        <authorList>
            <person name="Santos R.A.C."/>
            <person name="Steenwyk J.L."/>
            <person name="Rivero-Menendez O."/>
            <person name="Mead M.E."/>
            <person name="Silva L.P."/>
            <person name="Bastos R.W."/>
            <person name="Alastruey-Izquierdo A."/>
            <person name="Goldman G.H."/>
            <person name="Rokas A."/>
        </authorList>
    </citation>
    <scope>NUCLEOTIDE SEQUENCE</scope>
    <source>
        <strain evidence="12">CNM-CM6805</strain>
    </source>
</reference>
<dbReference type="FunFam" id="3.30.160.60:FF:000149">
    <property type="entry name" value="Zinc finger protein 569"/>
    <property type="match status" value="1"/>
</dbReference>
<protein>
    <recommendedName>
        <fullName evidence="11">C2H2-type domain-containing protein</fullName>
    </recommendedName>
</protein>
<dbReference type="GO" id="GO:0005634">
    <property type="term" value="C:nucleus"/>
    <property type="evidence" value="ECO:0007669"/>
    <property type="project" value="UniProtKB-SubCell"/>
</dbReference>
<evidence type="ECO:0000256" key="6">
    <source>
        <dbReference type="ARBA" id="ARBA00023015"/>
    </source>
</evidence>
<dbReference type="PROSITE" id="PS50157">
    <property type="entry name" value="ZINC_FINGER_C2H2_2"/>
    <property type="match status" value="4"/>
</dbReference>
<keyword evidence="3" id="KW-0677">Repeat</keyword>
<evidence type="ECO:0000256" key="4">
    <source>
        <dbReference type="ARBA" id="ARBA00022771"/>
    </source>
</evidence>
<dbReference type="InterPro" id="IPR036236">
    <property type="entry name" value="Znf_C2H2_sf"/>
</dbReference>
<dbReference type="PROSITE" id="PS00028">
    <property type="entry name" value="ZINC_FINGER_C2H2_1"/>
    <property type="match status" value="3"/>
</dbReference>
<feature type="domain" description="C2H2-type" evidence="11">
    <location>
        <begin position="45"/>
        <end position="74"/>
    </location>
</feature>
<name>A0A8H4MBL6_9EURO</name>
<dbReference type="AlphaFoldDB" id="A0A8H4MBL6"/>